<dbReference type="GeneID" id="74943088"/>
<evidence type="ECO:0000256" key="1">
    <source>
        <dbReference type="SAM" id="MobiDB-lite"/>
    </source>
</evidence>
<reference evidence="2" key="1">
    <citation type="submission" date="2022-09" db="EMBL/GenBank/DDBJ databases">
        <title>Diverse halophilic archaea isolated from saline environments.</title>
        <authorList>
            <person name="Cui H.-L."/>
        </authorList>
    </citation>
    <scope>NUCLEOTIDE SEQUENCE</scope>
    <source>
        <strain evidence="2">ZS-35-S2</strain>
    </source>
</reference>
<organism evidence="2 3">
    <name type="scientific">Salinirubellus salinus</name>
    <dbReference type="NCBI Taxonomy" id="1364945"/>
    <lineage>
        <taxon>Archaea</taxon>
        <taxon>Methanobacteriati</taxon>
        <taxon>Methanobacteriota</taxon>
        <taxon>Stenosarchaea group</taxon>
        <taxon>Halobacteria</taxon>
        <taxon>Halobacteriales</taxon>
        <taxon>Natronomonadaceae</taxon>
        <taxon>Salinirubellus</taxon>
    </lineage>
</organism>
<proteinExistence type="predicted"/>
<dbReference type="Proteomes" id="UP001057580">
    <property type="component" value="Chromosome"/>
</dbReference>
<keyword evidence="3" id="KW-1185">Reference proteome</keyword>
<evidence type="ECO:0000313" key="2">
    <source>
        <dbReference type="EMBL" id="UWM52807.1"/>
    </source>
</evidence>
<sequence>MTARLTRRTVLGGLAATGLAATGLATLPAPSAGTQVMFAVEDASITTDDGTIDGVAIDVDGSWQFDGVDTPGTDVHLQLGLKGETEPETWTWETVAVDGQSITPAHAATGTFAFEDVDLLAETVWTAEDFAAPANDSVNSGEEGQTETETTLTLRLLLQVRDAGGALLVQDEKRASFDITVVNEPSSVGSEGGGTVELSGSNEEHTE</sequence>
<dbReference type="InterPro" id="IPR006311">
    <property type="entry name" value="TAT_signal"/>
</dbReference>
<dbReference type="PROSITE" id="PS51318">
    <property type="entry name" value="TAT"/>
    <property type="match status" value="1"/>
</dbReference>
<protein>
    <submittedName>
        <fullName evidence="2">Uncharacterized protein</fullName>
    </submittedName>
</protein>
<dbReference type="EMBL" id="CP104003">
    <property type="protein sequence ID" value="UWM52807.1"/>
    <property type="molecule type" value="Genomic_DNA"/>
</dbReference>
<evidence type="ECO:0000313" key="3">
    <source>
        <dbReference type="Proteomes" id="UP001057580"/>
    </source>
</evidence>
<dbReference type="RefSeq" id="WP_260591802.1">
    <property type="nucleotide sequence ID" value="NZ_CP104003.1"/>
</dbReference>
<name>A0A9E7QZI3_9EURY</name>
<gene>
    <name evidence="2" type="ORF">N0B31_11660</name>
</gene>
<dbReference type="AlphaFoldDB" id="A0A9E7QZI3"/>
<accession>A0A9E7QZI3</accession>
<feature type="region of interest" description="Disordered" evidence="1">
    <location>
        <begin position="184"/>
        <end position="207"/>
    </location>
</feature>
<dbReference type="KEGG" id="ssai:N0B31_11660"/>